<keyword evidence="3" id="KW-0472">Membrane</keyword>
<feature type="transmembrane region" description="Helical" evidence="3">
    <location>
        <begin position="236"/>
        <end position="253"/>
    </location>
</feature>
<feature type="domain" description="PAC" evidence="4">
    <location>
        <begin position="369"/>
        <end position="419"/>
    </location>
</feature>
<dbReference type="GO" id="GO:0071111">
    <property type="term" value="F:cyclic-guanylate-specific phosphodiesterase activity"/>
    <property type="evidence" value="ECO:0007669"/>
    <property type="project" value="UniProtKB-EC"/>
</dbReference>
<dbReference type="Pfam" id="PF00990">
    <property type="entry name" value="GGDEF"/>
    <property type="match status" value="1"/>
</dbReference>
<reference evidence="7 8" key="1">
    <citation type="submission" date="2016-10" db="EMBL/GenBank/DDBJ databases">
        <authorList>
            <person name="de Groot N.N."/>
        </authorList>
    </citation>
    <scope>NUCLEOTIDE SEQUENCE [LARGE SCALE GENOMIC DNA]</scope>
    <source>
        <strain evidence="7 8">BH539</strain>
    </source>
</reference>
<keyword evidence="3" id="KW-1133">Transmembrane helix</keyword>
<dbReference type="Pfam" id="PF00989">
    <property type="entry name" value="PAS"/>
    <property type="match status" value="1"/>
</dbReference>
<dbReference type="InterPro" id="IPR052155">
    <property type="entry name" value="Biofilm_reg_signaling"/>
</dbReference>
<dbReference type="SUPFAM" id="SSF55073">
    <property type="entry name" value="Nucleotide cyclase"/>
    <property type="match status" value="1"/>
</dbReference>
<feature type="transmembrane region" description="Helical" evidence="3">
    <location>
        <begin position="165"/>
        <end position="184"/>
    </location>
</feature>
<feature type="transmembrane region" description="Helical" evidence="3">
    <location>
        <begin position="190"/>
        <end position="215"/>
    </location>
</feature>
<dbReference type="InterPro" id="IPR029016">
    <property type="entry name" value="GAF-like_dom_sf"/>
</dbReference>
<sequence>MPGQGISQLGKNLAARRATYQGIVNQVGWVLVGISALVLASWLFDIQVGKSILPSFHSMKFNTALCFCACGTLLLRKKVAAALLSDIVAMASVLLVVVVPCLTILQYWAGWSLGIDNLVVTDTTTPPGSFPGRMSLGTALCFSIIGTAWLVAAAPMRHAILIMQFLALAVAMIGVAALIGYVFGVQQFQLFLFSTMALHTAALFVVCGVGMLLIYPRAGVMRSAASSYVGGRTLRRFIPFIVVTPVLTGWVSMHGAEDGYYSDAFGFALSSVASILVLGLVGWLSADALNREEDRFRTTLDSSPVATIMVDGNGIICMANKLAHTLFQSPKGHLVGRSIEDLVPGRFRHNHADYRREYLHKPEPRIMGEGRELFALRDDGSEFRAEIALNPVNTLDGRYVMAAILDITERLEAEQQLLRLNRMHKVLSGINALIVRAPDFDTLCSEATRITVDEGGLTASRIVHYDPESRSCRTLHAHAAGEQFALRGFSRHETKAIRQCLQRQRSIVCNDLDEHPDFRESVDLISLGIRALAAFPLSTPSASQPTAFVLYRCELFSFDPTKMQLLREVADNIAFAIGNFDKNRQLDFLTHFDSVTGLPNRLLLSDRLQQGMVQAERNKGNLAVLYLNIDRFKQVNDSLGHNGGDDLLRQMAQRISSCVGKADTVSRWGGDEFVVLLPGYSAGEASEVANIIINQQHSLIVLGTGHELFVSCSIGVAEYPADGEDVDALINSARSAMASLKEAGGNDYRRYVPGIGGIGDDRLALETSLRHALVQEQFQLYYQHQVDIASRRVVGLEALVRWHHPTQGMIPPDRFIPLAEKTGLIVPIGEWVLREACRQGASLPGVRMAVNLSARQFRQKNLVTFIRQVLSETGMPPADLELEITEGTLMDDVGSAIETMKQLMELGVNISLDDFGTGYSSLSYLKRFPIDTLKIDKSFITEVTTDAGSEVIVNTIIAMAHSLGLKVIAEGVETDEQLAILRERGCDQVQGYLFAKPLPYQEAIEAAHF</sequence>
<feature type="transmembrane region" description="Helical" evidence="3">
    <location>
        <begin position="56"/>
        <end position="75"/>
    </location>
</feature>
<dbReference type="InterPro" id="IPR035919">
    <property type="entry name" value="EAL_sf"/>
</dbReference>
<dbReference type="NCBIfam" id="TIGR00229">
    <property type="entry name" value="sensory_box"/>
    <property type="match status" value="1"/>
</dbReference>
<dbReference type="STRING" id="284577.SAMN05216571_11510"/>
<dbReference type="CDD" id="cd01948">
    <property type="entry name" value="EAL"/>
    <property type="match status" value="1"/>
</dbReference>
<dbReference type="PROSITE" id="PS50883">
    <property type="entry name" value="EAL"/>
    <property type="match status" value="1"/>
</dbReference>
<dbReference type="AlphaFoldDB" id="A0A1G7UIZ8"/>
<dbReference type="SMART" id="SM00091">
    <property type="entry name" value="PAS"/>
    <property type="match status" value="1"/>
</dbReference>
<proteinExistence type="predicted"/>
<dbReference type="Pfam" id="PF13185">
    <property type="entry name" value="GAF_2"/>
    <property type="match status" value="1"/>
</dbReference>
<dbReference type="RefSeq" id="WP_217629342.1">
    <property type="nucleotide sequence ID" value="NZ_FNCI01000015.1"/>
</dbReference>
<dbReference type="Gene3D" id="3.30.450.40">
    <property type="match status" value="1"/>
</dbReference>
<dbReference type="EC" id="3.1.4.52" evidence="1"/>
<dbReference type="NCBIfam" id="TIGR00254">
    <property type="entry name" value="GGDEF"/>
    <property type="match status" value="1"/>
</dbReference>
<keyword evidence="3" id="KW-0812">Transmembrane</keyword>
<evidence type="ECO:0000256" key="2">
    <source>
        <dbReference type="ARBA" id="ARBA00022636"/>
    </source>
</evidence>
<name>A0A1G7UIZ8_9GAMM</name>
<dbReference type="GO" id="GO:0006355">
    <property type="term" value="P:regulation of DNA-templated transcription"/>
    <property type="evidence" value="ECO:0007669"/>
    <property type="project" value="InterPro"/>
</dbReference>
<dbReference type="Gene3D" id="3.30.70.270">
    <property type="match status" value="1"/>
</dbReference>
<evidence type="ECO:0000259" key="6">
    <source>
        <dbReference type="PROSITE" id="PS50887"/>
    </source>
</evidence>
<evidence type="ECO:0000256" key="1">
    <source>
        <dbReference type="ARBA" id="ARBA00012282"/>
    </source>
</evidence>
<dbReference type="SUPFAM" id="SSF55781">
    <property type="entry name" value="GAF domain-like"/>
    <property type="match status" value="1"/>
</dbReference>
<dbReference type="InterPro" id="IPR003018">
    <property type="entry name" value="GAF"/>
</dbReference>
<gene>
    <name evidence="7" type="ORF">SAMN05216571_11510</name>
</gene>
<feature type="transmembrane region" description="Helical" evidence="3">
    <location>
        <begin position="265"/>
        <end position="286"/>
    </location>
</feature>
<dbReference type="SMART" id="SM00267">
    <property type="entry name" value="GGDEF"/>
    <property type="match status" value="1"/>
</dbReference>
<dbReference type="PROSITE" id="PS50113">
    <property type="entry name" value="PAC"/>
    <property type="match status" value="1"/>
</dbReference>
<dbReference type="Gene3D" id="3.30.450.20">
    <property type="entry name" value="PAS domain"/>
    <property type="match status" value="1"/>
</dbReference>
<dbReference type="InterPro" id="IPR000160">
    <property type="entry name" value="GGDEF_dom"/>
</dbReference>
<dbReference type="PROSITE" id="PS50887">
    <property type="entry name" value="GGDEF"/>
    <property type="match status" value="1"/>
</dbReference>
<feature type="transmembrane region" description="Helical" evidence="3">
    <location>
        <begin position="87"/>
        <end position="109"/>
    </location>
</feature>
<dbReference type="FunFam" id="3.20.20.450:FF:000001">
    <property type="entry name" value="Cyclic di-GMP phosphodiesterase yahA"/>
    <property type="match status" value="1"/>
</dbReference>
<dbReference type="SMART" id="SM00052">
    <property type="entry name" value="EAL"/>
    <property type="match status" value="1"/>
</dbReference>
<evidence type="ECO:0000313" key="7">
    <source>
        <dbReference type="EMBL" id="SDG47532.1"/>
    </source>
</evidence>
<dbReference type="CDD" id="cd01949">
    <property type="entry name" value="GGDEF"/>
    <property type="match status" value="1"/>
</dbReference>
<dbReference type="PANTHER" id="PTHR44757:SF2">
    <property type="entry name" value="BIOFILM ARCHITECTURE MAINTENANCE PROTEIN MBAA"/>
    <property type="match status" value="1"/>
</dbReference>
<organism evidence="7 8">
    <name type="scientific">Onishia taeanensis</name>
    <dbReference type="NCBI Taxonomy" id="284577"/>
    <lineage>
        <taxon>Bacteria</taxon>
        <taxon>Pseudomonadati</taxon>
        <taxon>Pseudomonadota</taxon>
        <taxon>Gammaproteobacteria</taxon>
        <taxon>Oceanospirillales</taxon>
        <taxon>Halomonadaceae</taxon>
        <taxon>Onishia</taxon>
    </lineage>
</organism>
<dbReference type="InterPro" id="IPR013767">
    <property type="entry name" value="PAS_fold"/>
</dbReference>
<dbReference type="InterPro" id="IPR000700">
    <property type="entry name" value="PAS-assoc_C"/>
</dbReference>
<dbReference type="CDD" id="cd00130">
    <property type="entry name" value="PAS"/>
    <property type="match status" value="1"/>
</dbReference>
<dbReference type="Gene3D" id="3.20.20.450">
    <property type="entry name" value="EAL domain"/>
    <property type="match status" value="1"/>
</dbReference>
<keyword evidence="8" id="KW-1185">Reference proteome</keyword>
<dbReference type="Proteomes" id="UP000198641">
    <property type="component" value="Unassembled WGS sequence"/>
</dbReference>
<dbReference type="InterPro" id="IPR001633">
    <property type="entry name" value="EAL_dom"/>
</dbReference>
<evidence type="ECO:0000313" key="8">
    <source>
        <dbReference type="Proteomes" id="UP000198641"/>
    </source>
</evidence>
<evidence type="ECO:0000256" key="3">
    <source>
        <dbReference type="SAM" id="Phobius"/>
    </source>
</evidence>
<protein>
    <recommendedName>
        <fullName evidence="1">cyclic-guanylate-specific phosphodiesterase</fullName>
        <ecNumber evidence="1">3.1.4.52</ecNumber>
    </recommendedName>
</protein>
<dbReference type="InterPro" id="IPR035965">
    <property type="entry name" value="PAS-like_dom_sf"/>
</dbReference>
<evidence type="ECO:0000259" key="5">
    <source>
        <dbReference type="PROSITE" id="PS50883"/>
    </source>
</evidence>
<accession>A0A1G7UIZ8</accession>
<dbReference type="PANTHER" id="PTHR44757">
    <property type="entry name" value="DIGUANYLATE CYCLASE DGCP"/>
    <property type="match status" value="1"/>
</dbReference>
<dbReference type="EMBL" id="FNCI01000015">
    <property type="protein sequence ID" value="SDG47532.1"/>
    <property type="molecule type" value="Genomic_DNA"/>
</dbReference>
<evidence type="ECO:0000259" key="4">
    <source>
        <dbReference type="PROSITE" id="PS50113"/>
    </source>
</evidence>
<dbReference type="InterPro" id="IPR029787">
    <property type="entry name" value="Nucleotide_cyclase"/>
</dbReference>
<feature type="transmembrane region" description="Helical" evidence="3">
    <location>
        <begin position="134"/>
        <end position="153"/>
    </location>
</feature>
<dbReference type="InterPro" id="IPR000014">
    <property type="entry name" value="PAS"/>
</dbReference>
<keyword evidence="2" id="KW-0973">c-di-GMP</keyword>
<feature type="domain" description="EAL" evidence="5">
    <location>
        <begin position="762"/>
        <end position="1009"/>
    </location>
</feature>
<dbReference type="InterPro" id="IPR043128">
    <property type="entry name" value="Rev_trsase/Diguanyl_cyclase"/>
</dbReference>
<feature type="transmembrane region" description="Helical" evidence="3">
    <location>
        <begin position="23"/>
        <end position="44"/>
    </location>
</feature>
<dbReference type="SUPFAM" id="SSF141868">
    <property type="entry name" value="EAL domain-like"/>
    <property type="match status" value="1"/>
</dbReference>
<dbReference type="Pfam" id="PF00563">
    <property type="entry name" value="EAL"/>
    <property type="match status" value="1"/>
</dbReference>
<dbReference type="SUPFAM" id="SSF55785">
    <property type="entry name" value="PYP-like sensor domain (PAS domain)"/>
    <property type="match status" value="1"/>
</dbReference>
<feature type="domain" description="GGDEF" evidence="6">
    <location>
        <begin position="620"/>
        <end position="753"/>
    </location>
</feature>